<gene>
    <name evidence="9" type="ORF">AS888_24060</name>
</gene>
<keyword evidence="6" id="KW-0175">Coiled coil</keyword>
<proteinExistence type="predicted"/>
<evidence type="ECO:0000256" key="1">
    <source>
        <dbReference type="ARBA" id="ARBA00000971"/>
    </source>
</evidence>
<dbReference type="Gene3D" id="1.10.4030.10">
    <property type="entry name" value="Porin chaperone SurA, peptide-binding domain"/>
    <property type="match status" value="1"/>
</dbReference>
<evidence type="ECO:0000313" key="10">
    <source>
        <dbReference type="Proteomes" id="UP000064189"/>
    </source>
</evidence>
<feature type="coiled-coil region" evidence="6">
    <location>
        <begin position="222"/>
        <end position="252"/>
    </location>
</feature>
<comment type="catalytic activity">
    <reaction evidence="1">
        <text>[protein]-peptidylproline (omega=180) = [protein]-peptidylproline (omega=0)</text>
        <dbReference type="Rhea" id="RHEA:16237"/>
        <dbReference type="Rhea" id="RHEA-COMP:10747"/>
        <dbReference type="Rhea" id="RHEA-COMP:10748"/>
        <dbReference type="ChEBI" id="CHEBI:83833"/>
        <dbReference type="ChEBI" id="CHEBI:83834"/>
        <dbReference type="EC" id="5.2.1.8"/>
    </reaction>
</comment>
<name>A0A109MVU0_9BACI</name>
<keyword evidence="4" id="KW-0697">Rotamase</keyword>
<dbReference type="PROSITE" id="PS51257">
    <property type="entry name" value="PROKAR_LIPOPROTEIN"/>
    <property type="match status" value="1"/>
</dbReference>
<feature type="signal peptide" evidence="8">
    <location>
        <begin position="1"/>
        <end position="21"/>
    </location>
</feature>
<protein>
    <recommendedName>
        <fullName evidence="2">peptidylprolyl isomerase</fullName>
        <ecNumber evidence="2">5.2.1.8</ecNumber>
    </recommendedName>
</protein>
<evidence type="ECO:0000256" key="3">
    <source>
        <dbReference type="ARBA" id="ARBA00022729"/>
    </source>
</evidence>
<dbReference type="InterPro" id="IPR050245">
    <property type="entry name" value="PrsA_foldase"/>
</dbReference>
<dbReference type="InterPro" id="IPR027304">
    <property type="entry name" value="Trigger_fact/SurA_dom_sf"/>
</dbReference>
<feature type="compositionally biased region" description="Basic and acidic residues" evidence="7">
    <location>
        <begin position="45"/>
        <end position="66"/>
    </location>
</feature>
<evidence type="ECO:0000256" key="6">
    <source>
        <dbReference type="SAM" id="Coils"/>
    </source>
</evidence>
<evidence type="ECO:0000256" key="2">
    <source>
        <dbReference type="ARBA" id="ARBA00013194"/>
    </source>
</evidence>
<keyword evidence="5 9" id="KW-0413">Isomerase</keyword>
<dbReference type="PANTHER" id="PTHR47245">
    <property type="entry name" value="PEPTIDYLPROLYL ISOMERASE"/>
    <property type="match status" value="1"/>
</dbReference>
<organism evidence="9 10">
    <name type="scientific">Peribacillus simplex</name>
    <dbReference type="NCBI Taxonomy" id="1478"/>
    <lineage>
        <taxon>Bacteria</taxon>
        <taxon>Bacillati</taxon>
        <taxon>Bacillota</taxon>
        <taxon>Bacilli</taxon>
        <taxon>Bacillales</taxon>
        <taxon>Bacillaceae</taxon>
        <taxon>Peribacillus</taxon>
    </lineage>
</organism>
<dbReference type="EC" id="5.2.1.8" evidence="2"/>
<feature type="compositionally biased region" description="Basic and acidic residues" evidence="7">
    <location>
        <begin position="25"/>
        <end position="37"/>
    </location>
</feature>
<sequence>MKKLLYPIVIGLLAVALTACGSNDEADKKNDEKETKTTEAQQSKETAKATEEQQKKMEEMQKKLDKQKVDEKKTVAIVNDENITGAEYNTVLSSTQMQMQQFGQDPTTKEGAKQIKEQTINSLVGQTLLLQAADKKGYTASQAEIEKQLAKIKEQYKTGEKFKEAMKQAGLNSETLNTQIAENIPYTKYVENEIKVEEPTDEEIQKYYDQIAEQSKASGQKVNKLEEMKPQIKEQLEQQKKQEKLVKHVEELKKDAKVEVKI</sequence>
<dbReference type="GO" id="GO:0003755">
    <property type="term" value="F:peptidyl-prolyl cis-trans isomerase activity"/>
    <property type="evidence" value="ECO:0007669"/>
    <property type="project" value="UniProtKB-KW"/>
</dbReference>
<dbReference type="AlphaFoldDB" id="A0A109MVU0"/>
<dbReference type="Pfam" id="PF13624">
    <property type="entry name" value="SurA_N_3"/>
    <property type="match status" value="1"/>
</dbReference>
<feature type="region of interest" description="Disordered" evidence="7">
    <location>
        <begin position="23"/>
        <end position="66"/>
    </location>
</feature>
<comment type="caution">
    <text evidence="9">The sequence shown here is derived from an EMBL/GenBank/DDBJ whole genome shotgun (WGS) entry which is preliminary data.</text>
</comment>
<evidence type="ECO:0000256" key="8">
    <source>
        <dbReference type="SAM" id="SignalP"/>
    </source>
</evidence>
<dbReference type="Proteomes" id="UP000064189">
    <property type="component" value="Unassembled WGS sequence"/>
</dbReference>
<dbReference type="PANTHER" id="PTHR47245:SF1">
    <property type="entry name" value="FOLDASE PROTEIN PRSA"/>
    <property type="match status" value="1"/>
</dbReference>
<evidence type="ECO:0000256" key="7">
    <source>
        <dbReference type="SAM" id="MobiDB-lite"/>
    </source>
</evidence>
<feature type="chain" id="PRO_5039675003" description="peptidylprolyl isomerase" evidence="8">
    <location>
        <begin position="22"/>
        <end position="262"/>
    </location>
</feature>
<dbReference type="RefSeq" id="WP_061143242.1">
    <property type="nucleotide sequence ID" value="NZ_LNNH01000032.1"/>
</dbReference>
<keyword evidence="10" id="KW-1185">Reference proteome</keyword>
<dbReference type="SUPFAM" id="SSF109998">
    <property type="entry name" value="Triger factor/SurA peptide-binding domain-like"/>
    <property type="match status" value="1"/>
</dbReference>
<accession>A0A109MVU0</accession>
<evidence type="ECO:0000313" key="9">
    <source>
        <dbReference type="EMBL" id="KWW16509.1"/>
    </source>
</evidence>
<reference evidence="9 10" key="1">
    <citation type="submission" date="2015-11" db="EMBL/GenBank/DDBJ databases">
        <title>Genome Sequence of Bacillus simplex strain VanAntwerpen2.</title>
        <authorList>
            <person name="Couger M.B."/>
        </authorList>
    </citation>
    <scope>NUCLEOTIDE SEQUENCE [LARGE SCALE GENOMIC DNA]</scope>
    <source>
        <strain evidence="9 10">VanAntwerpen02</strain>
    </source>
</reference>
<evidence type="ECO:0000256" key="5">
    <source>
        <dbReference type="ARBA" id="ARBA00023235"/>
    </source>
</evidence>
<evidence type="ECO:0000256" key="4">
    <source>
        <dbReference type="ARBA" id="ARBA00023110"/>
    </source>
</evidence>
<keyword evidence="3 8" id="KW-0732">Signal</keyword>
<dbReference type="EMBL" id="LNNH01000032">
    <property type="protein sequence ID" value="KWW16509.1"/>
    <property type="molecule type" value="Genomic_DNA"/>
</dbReference>